<dbReference type="InterPro" id="IPR004332">
    <property type="entry name" value="Transposase_MuDR"/>
</dbReference>
<dbReference type="Pfam" id="PF03108">
    <property type="entry name" value="DBD_Tnp_Mut"/>
    <property type="match status" value="1"/>
</dbReference>
<dbReference type="GO" id="GO:0004803">
    <property type="term" value="F:transposase activity"/>
    <property type="evidence" value="ECO:0007669"/>
    <property type="project" value="InterPro"/>
</dbReference>
<comment type="caution">
    <text evidence="7">The sequence shown here is derived from an EMBL/GenBank/DDBJ whole genome shotgun (WGS) entry which is preliminary data.</text>
</comment>
<reference evidence="7" key="2">
    <citation type="journal article" date="2024" name="Plant">
        <title>Genomic evolution and insights into agronomic trait innovations of Sesamum species.</title>
        <authorList>
            <person name="Miao H."/>
            <person name="Wang L."/>
            <person name="Qu L."/>
            <person name="Liu H."/>
            <person name="Sun Y."/>
            <person name="Le M."/>
            <person name="Wang Q."/>
            <person name="Wei S."/>
            <person name="Zheng Y."/>
            <person name="Lin W."/>
            <person name="Duan Y."/>
            <person name="Cao H."/>
            <person name="Xiong S."/>
            <person name="Wang X."/>
            <person name="Wei L."/>
            <person name="Li C."/>
            <person name="Ma Q."/>
            <person name="Ju M."/>
            <person name="Zhao R."/>
            <person name="Li G."/>
            <person name="Mu C."/>
            <person name="Tian Q."/>
            <person name="Mei H."/>
            <person name="Zhang T."/>
            <person name="Gao T."/>
            <person name="Zhang H."/>
        </authorList>
    </citation>
    <scope>NUCLEOTIDE SEQUENCE</scope>
    <source>
        <strain evidence="7">KEN1</strain>
    </source>
</reference>
<keyword evidence="2" id="KW-0238">DNA-binding</keyword>
<dbReference type="PANTHER" id="PTHR31973">
    <property type="entry name" value="POLYPROTEIN, PUTATIVE-RELATED"/>
    <property type="match status" value="1"/>
</dbReference>
<protein>
    <recommendedName>
        <fullName evidence="8">Transposase MuDR plant domain-containing protein</fullName>
    </recommendedName>
</protein>
<evidence type="ECO:0000259" key="6">
    <source>
        <dbReference type="Pfam" id="PF10551"/>
    </source>
</evidence>
<evidence type="ECO:0000256" key="4">
    <source>
        <dbReference type="SAM" id="MobiDB-lite"/>
    </source>
</evidence>
<feature type="domain" description="Transposase MuDR plant" evidence="5">
    <location>
        <begin position="198"/>
        <end position="251"/>
    </location>
</feature>
<sequence>MVMKRPDRHLHLPPPLYHPESDSITLCIYYGGEARHIPEAVYVGGNVCKLDYVMPKHCCLETLNAFSDNIGIARVDEGNAGGEGISVDEGDDVVGEGNAGGEGDPVDEGDDAVGEENAEEDKNEEEGRGEERGRVEDQIVEDTSDSSEDDGEEDVVENDGDLDEGRDSEGEGPSNPIFNPEETYDPTFEIGCYLVIKKEFKKALQSYAIKSKRTVKFTKNDKIRVYAQCGDSECGWKMHAIKIKGEETFQINLLQSHHSCPEMFEAYRAKKAALKEIEGSPEWQYSRLWDYADEIRATNSGSTVIIGTDQQMREERFNRFYVCFGALKRGFNAVVNKEYRETWEWFLIVLKHDLNIVRDYEFTFMSDKQKGLMQAFEEVFPGSDHRCCVRHLHNNFKHAGFRGQGFKIALWNAAKTCTVVQWSRSHFSEGGAAEDSQPHGPGKQSETEQPTILPPSQVSTGDEYCPEACLTQDEVHSQAPSAPVYMPGPSMYQQLTMSNPQPRIQIRAPPPFRGRQYCHFFYTSRAQSGNIHPIVIEGGKKFLDLSQFKK</sequence>
<feature type="region of interest" description="Disordered" evidence="4">
    <location>
        <begin position="428"/>
        <end position="462"/>
    </location>
</feature>
<dbReference type="GO" id="GO:0003677">
    <property type="term" value="F:DNA binding"/>
    <property type="evidence" value="ECO:0007669"/>
    <property type="project" value="UniProtKB-KW"/>
</dbReference>
<dbReference type="InterPro" id="IPR001207">
    <property type="entry name" value="Transposase_mutator"/>
</dbReference>
<keyword evidence="3" id="KW-0233">DNA recombination</keyword>
<dbReference type="PROSITE" id="PS01007">
    <property type="entry name" value="TRANSPOSASE_MUTATOR"/>
    <property type="match status" value="1"/>
</dbReference>
<name>A0AAW2XQX7_9LAMI</name>
<evidence type="ECO:0000256" key="2">
    <source>
        <dbReference type="ARBA" id="ARBA00023125"/>
    </source>
</evidence>
<gene>
    <name evidence="7" type="ORF">Slati_0993000</name>
</gene>
<dbReference type="InterPro" id="IPR018289">
    <property type="entry name" value="MULE_transposase_dom"/>
</dbReference>
<keyword evidence="1" id="KW-0815">Transposition</keyword>
<evidence type="ECO:0000259" key="5">
    <source>
        <dbReference type="Pfam" id="PF03108"/>
    </source>
</evidence>
<reference evidence="7" key="1">
    <citation type="submission" date="2020-06" db="EMBL/GenBank/DDBJ databases">
        <authorList>
            <person name="Li T."/>
            <person name="Hu X."/>
            <person name="Zhang T."/>
            <person name="Song X."/>
            <person name="Zhang H."/>
            <person name="Dai N."/>
            <person name="Sheng W."/>
            <person name="Hou X."/>
            <person name="Wei L."/>
        </authorList>
    </citation>
    <scope>NUCLEOTIDE SEQUENCE</scope>
    <source>
        <strain evidence="7">KEN1</strain>
        <tissue evidence="7">Leaf</tissue>
    </source>
</reference>
<evidence type="ECO:0000256" key="3">
    <source>
        <dbReference type="ARBA" id="ARBA00023172"/>
    </source>
</evidence>
<feature type="compositionally biased region" description="Basic and acidic residues" evidence="4">
    <location>
        <begin position="125"/>
        <end position="137"/>
    </location>
</feature>
<feature type="compositionally biased region" description="Acidic residues" evidence="4">
    <location>
        <begin position="138"/>
        <end position="162"/>
    </location>
</feature>
<accession>A0AAW2XQX7</accession>
<proteinExistence type="predicted"/>
<feature type="domain" description="MULE transposase" evidence="6">
    <location>
        <begin position="333"/>
        <end position="395"/>
    </location>
</feature>
<feature type="compositionally biased region" description="Polar residues" evidence="4">
    <location>
        <begin position="447"/>
        <end position="460"/>
    </location>
</feature>
<dbReference type="GO" id="GO:0006313">
    <property type="term" value="P:DNA transposition"/>
    <property type="evidence" value="ECO:0007669"/>
    <property type="project" value="InterPro"/>
</dbReference>
<evidence type="ECO:0008006" key="8">
    <source>
        <dbReference type="Google" id="ProtNLM"/>
    </source>
</evidence>
<dbReference type="EMBL" id="JACGWN010000003">
    <property type="protein sequence ID" value="KAL0456538.1"/>
    <property type="molecule type" value="Genomic_DNA"/>
</dbReference>
<feature type="region of interest" description="Disordered" evidence="4">
    <location>
        <begin position="81"/>
        <end position="183"/>
    </location>
</feature>
<organism evidence="7">
    <name type="scientific">Sesamum latifolium</name>
    <dbReference type="NCBI Taxonomy" id="2727402"/>
    <lineage>
        <taxon>Eukaryota</taxon>
        <taxon>Viridiplantae</taxon>
        <taxon>Streptophyta</taxon>
        <taxon>Embryophyta</taxon>
        <taxon>Tracheophyta</taxon>
        <taxon>Spermatophyta</taxon>
        <taxon>Magnoliopsida</taxon>
        <taxon>eudicotyledons</taxon>
        <taxon>Gunneridae</taxon>
        <taxon>Pentapetalae</taxon>
        <taxon>asterids</taxon>
        <taxon>lamiids</taxon>
        <taxon>Lamiales</taxon>
        <taxon>Pedaliaceae</taxon>
        <taxon>Sesamum</taxon>
    </lineage>
</organism>
<dbReference type="Pfam" id="PF10551">
    <property type="entry name" value="MULE"/>
    <property type="match status" value="1"/>
</dbReference>
<dbReference type="PANTHER" id="PTHR31973:SF187">
    <property type="entry name" value="MUTATOR TRANSPOSASE MUDRA PROTEIN"/>
    <property type="match status" value="1"/>
</dbReference>
<dbReference type="AlphaFoldDB" id="A0AAW2XQX7"/>
<evidence type="ECO:0000313" key="7">
    <source>
        <dbReference type="EMBL" id="KAL0456538.1"/>
    </source>
</evidence>
<evidence type="ECO:0000256" key="1">
    <source>
        <dbReference type="ARBA" id="ARBA00022578"/>
    </source>
</evidence>
<feature type="compositionally biased region" description="Acidic residues" evidence="4">
    <location>
        <begin position="104"/>
        <end position="124"/>
    </location>
</feature>